<dbReference type="AlphaFoldDB" id="A0A841PTI3"/>
<dbReference type="EMBL" id="JACHHJ010000005">
    <property type="protein sequence ID" value="MBB6451084.1"/>
    <property type="molecule type" value="Genomic_DNA"/>
</dbReference>
<evidence type="ECO:0000313" key="5">
    <source>
        <dbReference type="Proteomes" id="UP000568839"/>
    </source>
</evidence>
<sequence length="377" mass="42245">MNQEKANVLIIGSGVAGLTTALFLNKAGIKCEVFEGSPSEKETGAGFVLAPNGVNVLDSLGLTTELNKYSYPIGKESTYNTDNEEIMSIVASGNKLFNNQLVTIQRHKLIKILLDKANAVGIPVHYNKKLVDLNQEHRGVKAFFADGSSEQGALLVGADGIHSKTREITYPTIKPIYSGFYGIHGISSSSLINMEMDTEAKTYIDFDNYIGVFISKSSSSPTNDLLWQFIGKSERKIPATSLELADRSYIKDWLLKQTKDWNNPFREILRNTEVILPRSIYELENMNHWYHGRVVFVGDALHATNPLPGIGASWALEDGMYLAKMLKEHGYRDAFHYYENDRKPMVELFKNASDNGLNELLESIETMRTVYGNQIDW</sequence>
<dbReference type="GO" id="GO:0004497">
    <property type="term" value="F:monooxygenase activity"/>
    <property type="evidence" value="ECO:0007669"/>
    <property type="project" value="UniProtKB-KW"/>
</dbReference>
<accession>A0A841PTI3</accession>
<dbReference type="Proteomes" id="UP000568839">
    <property type="component" value="Unassembled WGS sequence"/>
</dbReference>
<dbReference type="InterPro" id="IPR050493">
    <property type="entry name" value="FAD-dep_Monooxygenase_BioMet"/>
</dbReference>
<name>A0A841PTI3_9BACL</name>
<evidence type="ECO:0000256" key="1">
    <source>
        <dbReference type="ARBA" id="ARBA00023002"/>
    </source>
</evidence>
<dbReference type="RefSeq" id="WP_184405153.1">
    <property type="nucleotide sequence ID" value="NZ_JACHHJ010000005.1"/>
</dbReference>
<feature type="domain" description="FAD-binding" evidence="3">
    <location>
        <begin position="6"/>
        <end position="347"/>
    </location>
</feature>
<reference evidence="4 5" key="1">
    <citation type="submission" date="2020-08" db="EMBL/GenBank/DDBJ databases">
        <title>Genomic Encyclopedia of Type Strains, Phase IV (KMG-IV): sequencing the most valuable type-strain genomes for metagenomic binning, comparative biology and taxonomic classification.</title>
        <authorList>
            <person name="Goeker M."/>
        </authorList>
    </citation>
    <scope>NUCLEOTIDE SEQUENCE [LARGE SCALE GENOMIC DNA]</scope>
    <source>
        <strain evidence="4 5">DSM 21769</strain>
    </source>
</reference>
<organism evidence="4 5">
    <name type="scientific">Geomicrobium halophilum</name>
    <dbReference type="NCBI Taxonomy" id="549000"/>
    <lineage>
        <taxon>Bacteria</taxon>
        <taxon>Bacillati</taxon>
        <taxon>Bacillota</taxon>
        <taxon>Bacilli</taxon>
        <taxon>Bacillales</taxon>
        <taxon>Geomicrobium</taxon>
    </lineage>
</organism>
<keyword evidence="5" id="KW-1185">Reference proteome</keyword>
<evidence type="ECO:0000313" key="4">
    <source>
        <dbReference type="EMBL" id="MBB6451084.1"/>
    </source>
</evidence>
<dbReference type="InterPro" id="IPR002938">
    <property type="entry name" value="FAD-bd"/>
</dbReference>
<evidence type="ECO:0000256" key="2">
    <source>
        <dbReference type="ARBA" id="ARBA00023033"/>
    </source>
</evidence>
<dbReference type="GO" id="GO:0071949">
    <property type="term" value="F:FAD binding"/>
    <property type="evidence" value="ECO:0007669"/>
    <property type="project" value="InterPro"/>
</dbReference>
<keyword evidence="1" id="KW-0560">Oxidoreductase</keyword>
<keyword evidence="2" id="KW-0503">Monooxygenase</keyword>
<gene>
    <name evidence="4" type="ORF">HNR44_003078</name>
</gene>
<protein>
    <submittedName>
        <fullName evidence="4">2-polyprenyl-6-methoxyphenol hydroxylase-like FAD-dependent oxidoreductase</fullName>
    </submittedName>
</protein>
<evidence type="ECO:0000259" key="3">
    <source>
        <dbReference type="Pfam" id="PF01494"/>
    </source>
</evidence>
<dbReference type="PANTHER" id="PTHR13789:SF309">
    <property type="entry name" value="PUTATIVE (AFU_ORTHOLOGUE AFUA_6G14510)-RELATED"/>
    <property type="match status" value="1"/>
</dbReference>
<dbReference type="SUPFAM" id="SSF51905">
    <property type="entry name" value="FAD/NAD(P)-binding domain"/>
    <property type="match status" value="1"/>
</dbReference>
<dbReference type="InterPro" id="IPR036188">
    <property type="entry name" value="FAD/NAD-bd_sf"/>
</dbReference>
<comment type="caution">
    <text evidence="4">The sequence shown here is derived from an EMBL/GenBank/DDBJ whole genome shotgun (WGS) entry which is preliminary data.</text>
</comment>
<proteinExistence type="predicted"/>
<dbReference type="Gene3D" id="3.50.50.60">
    <property type="entry name" value="FAD/NAD(P)-binding domain"/>
    <property type="match status" value="1"/>
</dbReference>
<dbReference type="PRINTS" id="PR00420">
    <property type="entry name" value="RNGMNOXGNASE"/>
</dbReference>
<dbReference type="PANTHER" id="PTHR13789">
    <property type="entry name" value="MONOOXYGENASE"/>
    <property type="match status" value="1"/>
</dbReference>
<dbReference type="Pfam" id="PF01494">
    <property type="entry name" value="FAD_binding_3"/>
    <property type="match status" value="1"/>
</dbReference>